<evidence type="ECO:0000256" key="3">
    <source>
        <dbReference type="ARBA" id="ARBA00023163"/>
    </source>
</evidence>
<gene>
    <name evidence="6" type="ORF">SAMN04488055_1202</name>
</gene>
<dbReference type="Pfam" id="PF16925">
    <property type="entry name" value="TetR_C_13"/>
    <property type="match status" value="1"/>
</dbReference>
<proteinExistence type="predicted"/>
<evidence type="ECO:0000313" key="6">
    <source>
        <dbReference type="EMBL" id="SIN76280.1"/>
    </source>
</evidence>
<dbReference type="PROSITE" id="PS50977">
    <property type="entry name" value="HTH_TETR_2"/>
    <property type="match status" value="1"/>
</dbReference>
<accession>A0A1N6DZS7</accession>
<reference evidence="6 7" key="1">
    <citation type="submission" date="2016-11" db="EMBL/GenBank/DDBJ databases">
        <authorList>
            <person name="Jaros S."/>
            <person name="Januszkiewicz K."/>
            <person name="Wedrychowicz H."/>
        </authorList>
    </citation>
    <scope>NUCLEOTIDE SEQUENCE [LARGE SCALE GENOMIC DNA]</scope>
    <source>
        <strain evidence="6 7">DSM 24787</strain>
    </source>
</reference>
<dbReference type="GO" id="GO:0003677">
    <property type="term" value="F:DNA binding"/>
    <property type="evidence" value="ECO:0007669"/>
    <property type="project" value="UniProtKB-UniRule"/>
</dbReference>
<evidence type="ECO:0000313" key="7">
    <source>
        <dbReference type="Proteomes" id="UP000185003"/>
    </source>
</evidence>
<evidence type="ECO:0000256" key="2">
    <source>
        <dbReference type="ARBA" id="ARBA00023125"/>
    </source>
</evidence>
<dbReference type="Proteomes" id="UP000185003">
    <property type="component" value="Unassembled WGS sequence"/>
</dbReference>
<keyword evidence="2 4" id="KW-0238">DNA-binding</keyword>
<dbReference type="STRING" id="536979.SAMN04488055_1202"/>
<sequence>MKKYLAIRPIGLIFVPVMASAEKTRQFIIEKAAFLINQKGMAGTSISDIMAATKLAKGGIYGNFENKEEICREAFAYLMKYLNESIARVLQGRTSYKEKLLALLDHYRELAVNEGGGCPMQNFGTESDDTDPAIQSMVADAVRFTQNRISQLIKDGIQAGEFKDTVNAKEMSIKMFALIEGGILTSRIFGNNQQMKLIINMLRSEIAAFSV</sequence>
<organism evidence="6 7">
    <name type="scientific">Chitinophaga niabensis</name>
    <dbReference type="NCBI Taxonomy" id="536979"/>
    <lineage>
        <taxon>Bacteria</taxon>
        <taxon>Pseudomonadati</taxon>
        <taxon>Bacteroidota</taxon>
        <taxon>Chitinophagia</taxon>
        <taxon>Chitinophagales</taxon>
        <taxon>Chitinophagaceae</taxon>
        <taxon>Chitinophaga</taxon>
    </lineage>
</organism>
<keyword evidence="7" id="KW-1185">Reference proteome</keyword>
<dbReference type="InterPro" id="IPR001647">
    <property type="entry name" value="HTH_TetR"/>
</dbReference>
<keyword evidence="3" id="KW-0804">Transcription</keyword>
<keyword evidence="1" id="KW-0805">Transcription regulation</keyword>
<evidence type="ECO:0000259" key="5">
    <source>
        <dbReference type="PROSITE" id="PS50977"/>
    </source>
</evidence>
<dbReference type="InterPro" id="IPR009057">
    <property type="entry name" value="Homeodomain-like_sf"/>
</dbReference>
<dbReference type="EMBL" id="FSRA01000001">
    <property type="protein sequence ID" value="SIN76280.1"/>
    <property type="molecule type" value="Genomic_DNA"/>
</dbReference>
<feature type="domain" description="HTH tetR-type" evidence="5">
    <location>
        <begin position="22"/>
        <end position="82"/>
    </location>
</feature>
<dbReference type="PANTHER" id="PTHR47506">
    <property type="entry name" value="TRANSCRIPTIONAL REGULATORY PROTEIN"/>
    <property type="match status" value="1"/>
</dbReference>
<name>A0A1N6DZS7_9BACT</name>
<dbReference type="Pfam" id="PF00440">
    <property type="entry name" value="TetR_N"/>
    <property type="match status" value="1"/>
</dbReference>
<evidence type="ECO:0000256" key="4">
    <source>
        <dbReference type="PROSITE-ProRule" id="PRU00335"/>
    </source>
</evidence>
<dbReference type="PANTHER" id="PTHR47506:SF3">
    <property type="entry name" value="HTH-TYPE TRANSCRIPTIONAL REGULATOR LMRA"/>
    <property type="match status" value="1"/>
</dbReference>
<dbReference type="SUPFAM" id="SSF48498">
    <property type="entry name" value="Tetracyclin repressor-like, C-terminal domain"/>
    <property type="match status" value="1"/>
</dbReference>
<protein>
    <submittedName>
        <fullName evidence="6">DNA-binding transcriptional regulator, AcrR family</fullName>
    </submittedName>
</protein>
<dbReference type="InterPro" id="IPR011075">
    <property type="entry name" value="TetR_C"/>
</dbReference>
<dbReference type="InterPro" id="IPR036271">
    <property type="entry name" value="Tet_transcr_reg_TetR-rel_C_sf"/>
</dbReference>
<evidence type="ECO:0000256" key="1">
    <source>
        <dbReference type="ARBA" id="ARBA00023015"/>
    </source>
</evidence>
<dbReference type="Gene3D" id="1.10.357.10">
    <property type="entry name" value="Tetracycline Repressor, domain 2"/>
    <property type="match status" value="1"/>
</dbReference>
<feature type="DNA-binding region" description="H-T-H motif" evidence="4">
    <location>
        <begin position="45"/>
        <end position="64"/>
    </location>
</feature>
<dbReference type="SUPFAM" id="SSF46689">
    <property type="entry name" value="Homeodomain-like"/>
    <property type="match status" value="1"/>
</dbReference>
<dbReference type="AlphaFoldDB" id="A0A1N6DZS7"/>